<evidence type="ECO:0000256" key="2">
    <source>
        <dbReference type="ARBA" id="ARBA00022448"/>
    </source>
</evidence>
<gene>
    <name evidence="10" type="ORF">MYAM1_003514</name>
</gene>
<dbReference type="Proteomes" id="UP001219567">
    <property type="component" value="Chromosome 6"/>
</dbReference>
<protein>
    <recommendedName>
        <fullName evidence="9">PH domain-containing protein</fullName>
    </recommendedName>
</protein>
<evidence type="ECO:0000256" key="5">
    <source>
        <dbReference type="ARBA" id="ARBA00023121"/>
    </source>
</evidence>
<dbReference type="InterPro" id="IPR018494">
    <property type="entry name" value="Oxysterol-bd_CS"/>
</dbReference>
<dbReference type="GO" id="GO:0006869">
    <property type="term" value="P:lipid transport"/>
    <property type="evidence" value="ECO:0007669"/>
    <property type="project" value="UniProtKB-KW"/>
</dbReference>
<dbReference type="FunFam" id="2.40.160.120:FF:000017">
    <property type="entry name" value="Oxysterol-binding protein homolog C2F12.05c"/>
    <property type="match status" value="1"/>
</dbReference>
<dbReference type="Gene3D" id="2.40.160.120">
    <property type="match status" value="1"/>
</dbReference>
<feature type="compositionally biased region" description="Low complexity" evidence="8">
    <location>
        <begin position="244"/>
        <end position="258"/>
    </location>
</feature>
<feature type="compositionally biased region" description="Polar residues" evidence="8">
    <location>
        <begin position="555"/>
        <end position="571"/>
    </location>
</feature>
<evidence type="ECO:0000256" key="7">
    <source>
        <dbReference type="SAM" id="Coils"/>
    </source>
</evidence>
<evidence type="ECO:0000256" key="3">
    <source>
        <dbReference type="ARBA" id="ARBA00022553"/>
    </source>
</evidence>
<dbReference type="Gene3D" id="3.30.70.3490">
    <property type="match status" value="1"/>
</dbReference>
<dbReference type="GO" id="GO:0032934">
    <property type="term" value="F:sterol binding"/>
    <property type="evidence" value="ECO:0007669"/>
    <property type="project" value="TreeGrafter"/>
</dbReference>
<feature type="compositionally biased region" description="Gly residues" evidence="8">
    <location>
        <begin position="582"/>
        <end position="604"/>
    </location>
</feature>
<keyword evidence="3" id="KW-0597">Phosphoprotein</keyword>
<evidence type="ECO:0000313" key="11">
    <source>
        <dbReference type="Proteomes" id="UP001219567"/>
    </source>
</evidence>
<keyword evidence="7" id="KW-0175">Coiled coil</keyword>
<dbReference type="PANTHER" id="PTHR10972:SF205">
    <property type="entry name" value="OXYSTEROL-BINDING PROTEIN 1"/>
    <property type="match status" value="1"/>
</dbReference>
<dbReference type="PROSITE" id="PS50003">
    <property type="entry name" value="PH_DOMAIN"/>
    <property type="match status" value="1"/>
</dbReference>
<proteinExistence type="inferred from homology"/>
<dbReference type="GO" id="GO:0030011">
    <property type="term" value="P:maintenance of cell polarity"/>
    <property type="evidence" value="ECO:0007669"/>
    <property type="project" value="TreeGrafter"/>
</dbReference>
<evidence type="ECO:0000256" key="8">
    <source>
        <dbReference type="SAM" id="MobiDB-lite"/>
    </source>
</evidence>
<dbReference type="Gene3D" id="2.30.29.30">
    <property type="entry name" value="Pleckstrin-homology domain (PH domain)/Phosphotyrosine-binding domain (PTB)"/>
    <property type="match status" value="1"/>
</dbReference>
<dbReference type="GO" id="GO:0006897">
    <property type="term" value="P:endocytosis"/>
    <property type="evidence" value="ECO:0007669"/>
    <property type="project" value="TreeGrafter"/>
</dbReference>
<dbReference type="SMART" id="SM00233">
    <property type="entry name" value="PH"/>
    <property type="match status" value="1"/>
</dbReference>
<evidence type="ECO:0000313" key="10">
    <source>
        <dbReference type="EMBL" id="WFD00762.1"/>
    </source>
</evidence>
<dbReference type="EMBL" id="CP119948">
    <property type="protein sequence ID" value="WFD00762.1"/>
    <property type="molecule type" value="Genomic_DNA"/>
</dbReference>
<dbReference type="Pfam" id="PF01237">
    <property type="entry name" value="Oxysterol_BP"/>
    <property type="match status" value="1"/>
</dbReference>
<dbReference type="SUPFAM" id="SSF144000">
    <property type="entry name" value="Oxysterol-binding protein-like"/>
    <property type="match status" value="1"/>
</dbReference>
<dbReference type="GO" id="GO:0006887">
    <property type="term" value="P:exocytosis"/>
    <property type="evidence" value="ECO:0007669"/>
    <property type="project" value="TreeGrafter"/>
</dbReference>
<keyword evidence="5" id="KW-0446">Lipid-binding</keyword>
<evidence type="ECO:0000256" key="4">
    <source>
        <dbReference type="ARBA" id="ARBA00023055"/>
    </source>
</evidence>
<dbReference type="SUPFAM" id="SSF50729">
    <property type="entry name" value="PH domain-like"/>
    <property type="match status" value="1"/>
</dbReference>
<dbReference type="GO" id="GO:0097038">
    <property type="term" value="C:perinuclear endoplasmic reticulum"/>
    <property type="evidence" value="ECO:0007669"/>
    <property type="project" value="TreeGrafter"/>
</dbReference>
<dbReference type="GO" id="GO:0005886">
    <property type="term" value="C:plasma membrane"/>
    <property type="evidence" value="ECO:0007669"/>
    <property type="project" value="TreeGrafter"/>
</dbReference>
<organism evidence="10 11">
    <name type="scientific">Malassezia yamatoensis</name>
    <dbReference type="NCBI Taxonomy" id="253288"/>
    <lineage>
        <taxon>Eukaryota</taxon>
        <taxon>Fungi</taxon>
        <taxon>Dikarya</taxon>
        <taxon>Basidiomycota</taxon>
        <taxon>Ustilaginomycotina</taxon>
        <taxon>Malasseziomycetes</taxon>
        <taxon>Malasseziales</taxon>
        <taxon>Malasseziaceae</taxon>
        <taxon>Malassezia</taxon>
    </lineage>
</organism>
<dbReference type="GO" id="GO:0034727">
    <property type="term" value="P:piecemeal microautophagy of the nucleus"/>
    <property type="evidence" value="ECO:0007669"/>
    <property type="project" value="TreeGrafter"/>
</dbReference>
<dbReference type="Pfam" id="PF00169">
    <property type="entry name" value="PH"/>
    <property type="match status" value="1"/>
</dbReference>
<evidence type="ECO:0000256" key="1">
    <source>
        <dbReference type="ARBA" id="ARBA00008842"/>
    </source>
</evidence>
<feature type="region of interest" description="Disordered" evidence="8">
    <location>
        <begin position="555"/>
        <end position="651"/>
    </location>
</feature>
<reference evidence="10 11" key="1">
    <citation type="submission" date="2023-03" db="EMBL/GenBank/DDBJ databases">
        <title>Mating type loci evolution in Malassezia.</title>
        <authorList>
            <person name="Coelho M.A."/>
        </authorList>
    </citation>
    <scope>NUCLEOTIDE SEQUENCE [LARGE SCALE GENOMIC DNA]</scope>
    <source>
        <strain evidence="10 11">CBS 9725</strain>
    </source>
</reference>
<feature type="domain" description="PH" evidence="9">
    <location>
        <begin position="119"/>
        <end position="217"/>
    </location>
</feature>
<comment type="similarity">
    <text evidence="1 6">Belongs to the OSBP family.</text>
</comment>
<dbReference type="InterPro" id="IPR000648">
    <property type="entry name" value="Oxysterol-bd"/>
</dbReference>
<evidence type="ECO:0000259" key="9">
    <source>
        <dbReference type="PROSITE" id="PS50003"/>
    </source>
</evidence>
<sequence>MELRGRIADAIEIYEQEVRQHIKEGRAHKELLNLVQLPRVTSDDLATASRSSGNDVLHAAVLAKDTKLITAAVQCGVDPFVRDLNGRTSDSMTQDASVHALLRQLANAEADQHLGKRQRPTYRGFLGKWTNMVGGYKMRWFVLKDGILSYYQSPEDEERHARGSIHMKHAKLLPDQRDKIRFQLVSPTGSGVSKMYLKGSDATESVRWLQMLEKAKRYEESGSADPTADTAPTSSMANAKVAGASSHTSATSVLSSRSPQPVAGLAPVAGQSSTSLSIPSTEERRPSGVSLPPNHDSDEDDDDLPDDHSIASVEVHEQGLPHGKNFSIVANLIETHFDLALSIADKLAQTRSQGSHAATTLSAAQPPVSAAGLASGVSQMSLHPNANQAAGKDEWLSLLETLRTSVTDRLRLWQEFNGMVHDREKYLKDQIDRELTTRRLWEEQMTQLGQQHNELEGRLREALDEVSTQRKAIRQLHGEATYEAVKNESKSIAGGLTGAVGGAAAMVGSVASSLLGKTTRSSTFDEMDDEFFDAVDSNNLPNLYVEKPLAQRRMSSNVAKNTGESAAVSQQDRGHSDDSAGAGAGAAAGAAGGAAAGAATGGGAAAESKSTEAQSTRSENQAEDTAPNSEKKQEESGADSDYPFNEPGFEPYEHLRRELPIKKDERPSMSLWSILKKNIGKDLTKIAFPVAFNEPTSMLQRMAEDMEFQDCLDAAALQSDSTRRIAYVAAFAASNYSSTIGRIAKPFNPLLGETFEYARPDLHYRYISEQVSHHPPISACYAESPSWEYMGCVDAKSKFMGRKFEIRPTGVAHAQIKIPSNWAPSGKRDSLPRARNDSNLVMEHFSWNKVTSCVSGFLVGSPIMEHYGDMTVTNHVTGDKCVLSFIPSGWTGADAREIRGKVTDAQGNVKWEIAGRWSTQLVARQVGQNSKQLSPDSQVQNGSNPISSAKTNDTTLLLWRNSEKSPAPFNLTPFAITLNSCPDDLRPWLPPTDCRLRPDLHAFENGKFDQADELKQYLETNQREMRRKRETGELEAFKPRWFTATTDPDSKAQFWKPLESDKEMSYWVERQKVGEKHQNGDSSAQWPGCVPIFGKYSK</sequence>
<keyword evidence="4" id="KW-0445">Lipid transport</keyword>
<dbReference type="InterPro" id="IPR037239">
    <property type="entry name" value="OSBP_sf"/>
</dbReference>
<dbReference type="AlphaFoldDB" id="A0AAJ5YXY8"/>
<dbReference type="FunFam" id="3.30.70.3490:FF:000033">
    <property type="match status" value="1"/>
</dbReference>
<dbReference type="GO" id="GO:0005635">
    <property type="term" value="C:nuclear envelope"/>
    <property type="evidence" value="ECO:0007669"/>
    <property type="project" value="TreeGrafter"/>
</dbReference>
<evidence type="ECO:0000256" key="6">
    <source>
        <dbReference type="RuleBase" id="RU003844"/>
    </source>
</evidence>
<keyword evidence="11" id="KW-1185">Reference proteome</keyword>
<dbReference type="InterPro" id="IPR001849">
    <property type="entry name" value="PH_domain"/>
</dbReference>
<dbReference type="PROSITE" id="PS01013">
    <property type="entry name" value="OSBP"/>
    <property type="match status" value="1"/>
</dbReference>
<dbReference type="InterPro" id="IPR011993">
    <property type="entry name" value="PH-like_dom_sf"/>
</dbReference>
<feature type="region of interest" description="Disordered" evidence="8">
    <location>
        <begin position="217"/>
        <end position="307"/>
    </location>
</feature>
<accession>A0AAJ5YXY8</accession>
<dbReference type="PANTHER" id="PTHR10972">
    <property type="entry name" value="OXYSTEROL-BINDING PROTEIN-RELATED"/>
    <property type="match status" value="1"/>
</dbReference>
<feature type="coiled-coil region" evidence="7">
    <location>
        <begin position="438"/>
        <end position="472"/>
    </location>
</feature>
<feature type="compositionally biased region" description="Polar residues" evidence="8">
    <location>
        <begin position="270"/>
        <end position="280"/>
    </location>
</feature>
<keyword evidence="2" id="KW-0813">Transport</keyword>
<feature type="region of interest" description="Disordered" evidence="8">
    <location>
        <begin position="926"/>
        <end position="950"/>
    </location>
</feature>
<dbReference type="GO" id="GO:0005829">
    <property type="term" value="C:cytosol"/>
    <property type="evidence" value="ECO:0007669"/>
    <property type="project" value="TreeGrafter"/>
</dbReference>
<name>A0AAJ5YXY8_9BASI</name>